<organism evidence="2 3">
    <name type="scientific">Actinoplanes subglobosus</name>
    <dbReference type="NCBI Taxonomy" id="1547892"/>
    <lineage>
        <taxon>Bacteria</taxon>
        <taxon>Bacillati</taxon>
        <taxon>Actinomycetota</taxon>
        <taxon>Actinomycetes</taxon>
        <taxon>Micromonosporales</taxon>
        <taxon>Micromonosporaceae</taxon>
        <taxon>Actinoplanes</taxon>
    </lineage>
</organism>
<dbReference type="EMBL" id="JBHSBL010000020">
    <property type="protein sequence ID" value="MFC4069559.1"/>
    <property type="molecule type" value="Genomic_DNA"/>
</dbReference>
<evidence type="ECO:0000313" key="3">
    <source>
        <dbReference type="Proteomes" id="UP001595867"/>
    </source>
</evidence>
<dbReference type="RefSeq" id="WP_378070435.1">
    <property type="nucleotide sequence ID" value="NZ_JBHSBL010000020.1"/>
</dbReference>
<dbReference type="Proteomes" id="UP001595867">
    <property type="component" value="Unassembled WGS sequence"/>
</dbReference>
<feature type="signal peptide" evidence="1">
    <location>
        <begin position="1"/>
        <end position="18"/>
    </location>
</feature>
<proteinExistence type="predicted"/>
<evidence type="ECO:0008006" key="4">
    <source>
        <dbReference type="Google" id="ProtNLM"/>
    </source>
</evidence>
<name>A0ABV8J003_9ACTN</name>
<evidence type="ECO:0000313" key="2">
    <source>
        <dbReference type="EMBL" id="MFC4069559.1"/>
    </source>
</evidence>
<reference evidence="3" key="1">
    <citation type="journal article" date="2019" name="Int. J. Syst. Evol. Microbiol.">
        <title>The Global Catalogue of Microorganisms (GCM) 10K type strain sequencing project: providing services to taxonomists for standard genome sequencing and annotation.</title>
        <authorList>
            <consortium name="The Broad Institute Genomics Platform"/>
            <consortium name="The Broad Institute Genome Sequencing Center for Infectious Disease"/>
            <person name="Wu L."/>
            <person name="Ma J."/>
        </authorList>
    </citation>
    <scope>NUCLEOTIDE SEQUENCE [LARGE SCALE GENOMIC DNA]</scope>
    <source>
        <strain evidence="3">TBRC 5832</strain>
    </source>
</reference>
<accession>A0ABV8J003</accession>
<keyword evidence="1" id="KW-0732">Signal</keyword>
<dbReference type="PROSITE" id="PS51257">
    <property type="entry name" value="PROKAR_LIPOPROTEIN"/>
    <property type="match status" value="1"/>
</dbReference>
<comment type="caution">
    <text evidence="2">The sequence shown here is derived from an EMBL/GenBank/DDBJ whole genome shotgun (WGS) entry which is preliminary data.</text>
</comment>
<evidence type="ECO:0000256" key="1">
    <source>
        <dbReference type="SAM" id="SignalP"/>
    </source>
</evidence>
<sequence>MRALRATLLALTAMVALAACGGYESESGLPADTQKALIDQGRIREGENVLFYTSRGEDIAEAGAFFTETRVAAYWLVDGDDEDISIDLKDITALQLKNNDDSWTHADYVTVTWGPDNQKTKVFLQSDGEDFPEHFYEALKKQWEKTRAPA</sequence>
<protein>
    <recommendedName>
        <fullName evidence="4">Lipoprotein</fullName>
    </recommendedName>
</protein>
<feature type="chain" id="PRO_5046477452" description="Lipoprotein" evidence="1">
    <location>
        <begin position="19"/>
        <end position="150"/>
    </location>
</feature>
<gene>
    <name evidence="2" type="ORF">ACFO0C_31935</name>
</gene>
<keyword evidence="3" id="KW-1185">Reference proteome</keyword>